<keyword evidence="2" id="KW-0968">Cytoplasmic vesicle</keyword>
<dbReference type="STRING" id="5786.F0ZDK1"/>
<dbReference type="eggNOG" id="ENOG502RSM0">
    <property type="taxonomic scope" value="Eukaryota"/>
</dbReference>
<dbReference type="GeneID" id="10503017"/>
<evidence type="ECO:0000256" key="2">
    <source>
        <dbReference type="ARBA" id="ARBA00023329"/>
    </source>
</evidence>
<dbReference type="GO" id="GO:0031201">
    <property type="term" value="C:SNARE complex"/>
    <property type="evidence" value="ECO:0000318"/>
    <property type="project" value="GO_Central"/>
</dbReference>
<dbReference type="InParanoid" id="F0ZDK1"/>
<feature type="transmembrane region" description="Helical" evidence="4">
    <location>
        <begin position="76"/>
        <end position="97"/>
    </location>
</feature>
<gene>
    <name evidence="6" type="ORF">DICPUDRAFT_91513</name>
</gene>
<dbReference type="PIRSF" id="PIRSF005409">
    <property type="entry name" value="Synaptobrevin_euk"/>
    <property type="match status" value="1"/>
</dbReference>
<dbReference type="EMBL" id="GL870986">
    <property type="protein sequence ID" value="EGC38013.1"/>
    <property type="molecule type" value="Genomic_DNA"/>
</dbReference>
<evidence type="ECO:0000256" key="3">
    <source>
        <dbReference type="PROSITE-ProRule" id="PRU00290"/>
    </source>
</evidence>
<accession>F0ZDK1</accession>
<dbReference type="FunCoup" id="F0ZDK1">
    <property type="interactions" value="185"/>
</dbReference>
<name>F0ZDK1_DICPU</name>
<dbReference type="CDD" id="cd15843">
    <property type="entry name" value="R-SNARE"/>
    <property type="match status" value="1"/>
</dbReference>
<dbReference type="InterPro" id="IPR042855">
    <property type="entry name" value="V_SNARE_CC"/>
</dbReference>
<evidence type="ECO:0000313" key="6">
    <source>
        <dbReference type="EMBL" id="EGC38013.1"/>
    </source>
</evidence>
<dbReference type="Proteomes" id="UP000001064">
    <property type="component" value="Unassembled WGS sequence"/>
</dbReference>
<keyword evidence="4" id="KW-0812">Transmembrane</keyword>
<dbReference type="InterPro" id="IPR016444">
    <property type="entry name" value="Synaptobrevin/VAMP"/>
</dbReference>
<dbReference type="AlphaFoldDB" id="F0ZDK1"/>
<dbReference type="GO" id="GO:0005886">
    <property type="term" value="C:plasma membrane"/>
    <property type="evidence" value="ECO:0000318"/>
    <property type="project" value="GO_Central"/>
</dbReference>
<keyword evidence="3" id="KW-0175">Coiled coil</keyword>
<feature type="domain" description="V-SNARE coiled-coil homology" evidence="5">
    <location>
        <begin position="12"/>
        <end position="72"/>
    </location>
</feature>
<dbReference type="OMA" id="NHDKASN"/>
<dbReference type="RefSeq" id="XP_003285497.1">
    <property type="nucleotide sequence ID" value="XM_003285449.1"/>
</dbReference>
<dbReference type="SUPFAM" id="SSF58038">
    <property type="entry name" value="SNARE fusion complex"/>
    <property type="match status" value="1"/>
</dbReference>
<evidence type="ECO:0000259" key="5">
    <source>
        <dbReference type="PROSITE" id="PS50892"/>
    </source>
</evidence>
<dbReference type="GO" id="GO:0005484">
    <property type="term" value="F:SNAP receptor activity"/>
    <property type="evidence" value="ECO:0000318"/>
    <property type="project" value="GO_Central"/>
</dbReference>
<evidence type="ECO:0000313" key="7">
    <source>
        <dbReference type="Proteomes" id="UP000001064"/>
    </source>
</evidence>
<evidence type="ECO:0000256" key="1">
    <source>
        <dbReference type="ARBA" id="ARBA00004156"/>
    </source>
</evidence>
<comment type="subcellular location">
    <subcellularLocation>
        <location evidence="1">Cytoplasmic vesicle membrane</location>
    </subcellularLocation>
</comment>
<dbReference type="OrthoDB" id="190375at2759"/>
<protein>
    <recommendedName>
        <fullName evidence="5">V-SNARE coiled-coil homology domain-containing protein</fullName>
    </recommendedName>
</protein>
<dbReference type="VEuPathDB" id="AmoebaDB:DICPUDRAFT_91513"/>
<dbReference type="Pfam" id="PF00957">
    <property type="entry name" value="Synaptobrevin"/>
    <property type="match status" value="1"/>
</dbReference>
<dbReference type="KEGG" id="dpp:DICPUDRAFT_91513"/>
<dbReference type="Gene3D" id="1.20.5.110">
    <property type="match status" value="1"/>
</dbReference>
<dbReference type="GO" id="GO:0006906">
    <property type="term" value="P:vesicle fusion"/>
    <property type="evidence" value="ECO:0000318"/>
    <property type="project" value="GO_Central"/>
</dbReference>
<keyword evidence="4" id="KW-1133">Transmembrane helix</keyword>
<keyword evidence="4" id="KW-0472">Membrane</keyword>
<dbReference type="PANTHER" id="PTHR45701">
    <property type="entry name" value="SYNAPTOBREVIN FAMILY MEMBER"/>
    <property type="match status" value="1"/>
</dbReference>
<dbReference type="PROSITE" id="PS50892">
    <property type="entry name" value="V_SNARE"/>
    <property type="match status" value="1"/>
</dbReference>
<dbReference type="GO" id="GO:0030659">
    <property type="term" value="C:cytoplasmic vesicle membrane"/>
    <property type="evidence" value="ECO:0007669"/>
    <property type="project" value="UniProtKB-SubCell"/>
</dbReference>
<dbReference type="InterPro" id="IPR001388">
    <property type="entry name" value="Synaptobrevin-like"/>
</dbReference>
<keyword evidence="7" id="KW-1185">Reference proteome</keyword>
<reference evidence="7" key="1">
    <citation type="journal article" date="2011" name="Genome Biol.">
        <title>Comparative genomics of the social amoebae Dictyostelium discoideum and Dictyostelium purpureum.</title>
        <authorList>
            <consortium name="US DOE Joint Genome Institute (JGI-PGF)"/>
            <person name="Sucgang R."/>
            <person name="Kuo A."/>
            <person name="Tian X."/>
            <person name="Salerno W."/>
            <person name="Parikh A."/>
            <person name="Feasley C.L."/>
            <person name="Dalin E."/>
            <person name="Tu H."/>
            <person name="Huang E."/>
            <person name="Barry K."/>
            <person name="Lindquist E."/>
            <person name="Shapiro H."/>
            <person name="Bruce D."/>
            <person name="Schmutz J."/>
            <person name="Salamov A."/>
            <person name="Fey P."/>
            <person name="Gaudet P."/>
            <person name="Anjard C."/>
            <person name="Babu M.M."/>
            <person name="Basu S."/>
            <person name="Bushmanova Y."/>
            <person name="van der Wel H."/>
            <person name="Katoh-Kurasawa M."/>
            <person name="Dinh C."/>
            <person name="Coutinho P.M."/>
            <person name="Saito T."/>
            <person name="Elias M."/>
            <person name="Schaap P."/>
            <person name="Kay R.R."/>
            <person name="Henrissat B."/>
            <person name="Eichinger L."/>
            <person name="Rivero F."/>
            <person name="Putnam N.H."/>
            <person name="West C.M."/>
            <person name="Loomis W.F."/>
            <person name="Chisholm R.L."/>
            <person name="Shaulsky G."/>
            <person name="Strassmann J.E."/>
            <person name="Queller D.C."/>
            <person name="Kuspa A."/>
            <person name="Grigoriev I.V."/>
        </authorList>
    </citation>
    <scope>NUCLEOTIDE SEQUENCE [LARGE SCALE GENOMIC DNA]</scope>
    <source>
        <strain evidence="7">QSDP1</strain>
    </source>
</reference>
<sequence length="100" mass="11330">MASPNQPPQPSKTQNILQEVDKVKSVMHNNIGLMLDNHDKASNLQDKTQSMSNNARLFKKQTGTIRRQMWCRNMKLNLIIGAIVVIVILVIVIPLVLHFT</sequence>
<organism evidence="6 7">
    <name type="scientific">Dictyostelium purpureum</name>
    <name type="common">Slime mold</name>
    <dbReference type="NCBI Taxonomy" id="5786"/>
    <lineage>
        <taxon>Eukaryota</taxon>
        <taxon>Amoebozoa</taxon>
        <taxon>Evosea</taxon>
        <taxon>Eumycetozoa</taxon>
        <taxon>Dictyostelia</taxon>
        <taxon>Dictyosteliales</taxon>
        <taxon>Dictyosteliaceae</taxon>
        <taxon>Dictyostelium</taxon>
    </lineage>
</organism>
<evidence type="ECO:0000256" key="4">
    <source>
        <dbReference type="SAM" id="Phobius"/>
    </source>
</evidence>
<proteinExistence type="predicted"/>
<dbReference type="GO" id="GO:0019905">
    <property type="term" value="F:syntaxin binding"/>
    <property type="evidence" value="ECO:0000318"/>
    <property type="project" value="GO_Central"/>
</dbReference>
<dbReference type="PRINTS" id="PR00219">
    <property type="entry name" value="SYNAPTOBREVN"/>
</dbReference>